<sequence>MKQGGRLFDPTRQPAYQLIAVLDDPTEPLAKDRSTVMAASDKLYAVTNVVTWDMVREATASKATLTLLLEHLQDGFSGQTHALPPELRPFQR</sequence>
<accession>A0AAV4AYZ3</accession>
<proteinExistence type="predicted"/>
<protein>
    <submittedName>
        <fullName evidence="1">Uncharacterized protein</fullName>
    </submittedName>
</protein>
<comment type="caution">
    <text evidence="1">The sequence shown here is derived from an EMBL/GenBank/DDBJ whole genome shotgun (WGS) entry which is preliminary data.</text>
</comment>
<name>A0AAV4AYZ3_9GAST</name>
<organism evidence="1 2">
    <name type="scientific">Plakobranchus ocellatus</name>
    <dbReference type="NCBI Taxonomy" id="259542"/>
    <lineage>
        <taxon>Eukaryota</taxon>
        <taxon>Metazoa</taxon>
        <taxon>Spiralia</taxon>
        <taxon>Lophotrochozoa</taxon>
        <taxon>Mollusca</taxon>
        <taxon>Gastropoda</taxon>
        <taxon>Heterobranchia</taxon>
        <taxon>Euthyneura</taxon>
        <taxon>Panpulmonata</taxon>
        <taxon>Sacoglossa</taxon>
        <taxon>Placobranchoidea</taxon>
        <taxon>Plakobranchidae</taxon>
        <taxon>Plakobranchus</taxon>
    </lineage>
</organism>
<reference evidence="1 2" key="1">
    <citation type="journal article" date="2021" name="Elife">
        <title>Chloroplast acquisition without the gene transfer in kleptoplastic sea slugs, Plakobranchus ocellatus.</title>
        <authorList>
            <person name="Maeda T."/>
            <person name="Takahashi S."/>
            <person name="Yoshida T."/>
            <person name="Shimamura S."/>
            <person name="Takaki Y."/>
            <person name="Nagai Y."/>
            <person name="Toyoda A."/>
            <person name="Suzuki Y."/>
            <person name="Arimoto A."/>
            <person name="Ishii H."/>
            <person name="Satoh N."/>
            <person name="Nishiyama T."/>
            <person name="Hasebe M."/>
            <person name="Maruyama T."/>
            <person name="Minagawa J."/>
            <person name="Obokata J."/>
            <person name="Shigenobu S."/>
        </authorList>
    </citation>
    <scope>NUCLEOTIDE SEQUENCE [LARGE SCALE GENOMIC DNA]</scope>
</reference>
<keyword evidence="2" id="KW-1185">Reference proteome</keyword>
<dbReference type="EMBL" id="BLXT01004423">
    <property type="protein sequence ID" value="GFO12502.1"/>
    <property type="molecule type" value="Genomic_DNA"/>
</dbReference>
<evidence type="ECO:0000313" key="2">
    <source>
        <dbReference type="Proteomes" id="UP000735302"/>
    </source>
</evidence>
<evidence type="ECO:0000313" key="1">
    <source>
        <dbReference type="EMBL" id="GFO12502.1"/>
    </source>
</evidence>
<dbReference type="AlphaFoldDB" id="A0AAV4AYZ3"/>
<gene>
    <name evidence="1" type="ORF">PoB_003900700</name>
</gene>
<dbReference type="Proteomes" id="UP000735302">
    <property type="component" value="Unassembled WGS sequence"/>
</dbReference>